<dbReference type="Gene3D" id="2.160.20.10">
    <property type="entry name" value="Single-stranded right-handed beta-helix, Pectin lyase-like"/>
    <property type="match status" value="2"/>
</dbReference>
<dbReference type="InterPro" id="IPR033131">
    <property type="entry name" value="Pectinesterase_Asp_AS"/>
</dbReference>
<evidence type="ECO:0000256" key="10">
    <source>
        <dbReference type="ARBA" id="ARBA00057335"/>
    </source>
</evidence>
<comment type="caution">
    <text evidence="14">The sequence shown here is derived from an EMBL/GenBank/DDBJ whole genome shotgun (WGS) entry which is preliminary data.</text>
</comment>
<dbReference type="FunFam" id="2.160.20.10:FF:000001">
    <property type="entry name" value="Pectinesterase"/>
    <property type="match status" value="2"/>
</dbReference>
<evidence type="ECO:0000256" key="6">
    <source>
        <dbReference type="ARBA" id="ARBA00023085"/>
    </source>
</evidence>
<dbReference type="OrthoDB" id="2019149at2759"/>
<comment type="similarity">
    <text evidence="3">In the C-terminal section; belongs to the pectinesterase family.</text>
</comment>
<name>A0A843X9C8_COLES</name>
<dbReference type="GO" id="GO:0030599">
    <property type="term" value="F:pectinesterase activity"/>
    <property type="evidence" value="ECO:0007669"/>
    <property type="project" value="UniProtKB-EC"/>
</dbReference>
<evidence type="ECO:0000256" key="4">
    <source>
        <dbReference type="ARBA" id="ARBA00013229"/>
    </source>
</evidence>
<accession>A0A843X9C8</accession>
<keyword evidence="7" id="KW-1015">Disulfide bond</keyword>
<keyword evidence="8" id="KW-0325">Glycoprotein</keyword>
<comment type="function">
    <text evidence="10">Acts in the modification of cell walls via demethylesterification of cell wall pectin.</text>
</comment>
<comment type="similarity">
    <text evidence="2">In the N-terminal section; belongs to the PMEI family.</text>
</comment>
<feature type="domain" description="Pectinesterase inhibitor" evidence="13">
    <location>
        <begin position="62"/>
        <end position="212"/>
    </location>
</feature>
<keyword evidence="12" id="KW-1133">Transmembrane helix</keyword>
<evidence type="ECO:0000256" key="5">
    <source>
        <dbReference type="ARBA" id="ARBA00022801"/>
    </source>
</evidence>
<dbReference type="SUPFAM" id="SSF101148">
    <property type="entry name" value="Plant invertase/pectin methylesterase inhibitor"/>
    <property type="match status" value="2"/>
</dbReference>
<evidence type="ECO:0000256" key="1">
    <source>
        <dbReference type="ARBA" id="ARBA00005184"/>
    </source>
</evidence>
<evidence type="ECO:0000256" key="12">
    <source>
        <dbReference type="SAM" id="Phobius"/>
    </source>
</evidence>
<dbReference type="AlphaFoldDB" id="A0A843X9C8"/>
<dbReference type="InterPro" id="IPR012334">
    <property type="entry name" value="Pectin_lyas_fold"/>
</dbReference>
<proteinExistence type="inferred from homology"/>
<comment type="pathway">
    <text evidence="1">Glycan metabolism; pectin degradation; 2-dehydro-3-deoxy-D-gluconate from pectin: step 1/5.</text>
</comment>
<dbReference type="PROSITE" id="PS00503">
    <property type="entry name" value="PECTINESTERASE_2"/>
    <property type="match status" value="2"/>
</dbReference>
<dbReference type="InterPro" id="IPR006501">
    <property type="entry name" value="Pectinesterase_inhib_dom"/>
</dbReference>
<gene>
    <name evidence="14" type="ORF">Taro_048878</name>
</gene>
<keyword evidence="6" id="KW-0063">Aspartyl esterase</keyword>
<sequence>MHPHKVYGRQASFDDHRRSRKRIIIIGLSTVALAVIVTVAVVTATHGRKSSSSGGVGNSASSFSTSLKAVCDKTVYPASCFSSLSPMIGSSQPLDPVKLFHLAVQVAMDELPRAVQHLRDLGLRVHMENLSAMDSCAELLELAMDRLNDTAAAHSDLTSEEALDDLKAWLSAVITYKDTCMDAFEAASAEFRADMDKFLKNSTEFTSNSLAILTQIANVLGSIKLRRRLLEYSDADGLPRWLSATDRRLLQSRDPRASANIVVAKDGSGKYKTIKAALAAVPDKSNKRFVIYVKKGVYNENVKVEKNTWNVMMVGDGKDATIVSGSLNFVDGTPTFKTATFSVLGKGFIARDMGFRNTAGPAKHQAVALMSNSDLSVFYRCRFDAYQDTLYANSLRQFYRECDIYGTVDFIFGNAAVVLQACNIFPRVPMKGQWDTITAQGKTDPNQNTGIVLHACSVQPFGDLSSVKVYLGRPWKDYSTTVFMKSVLSGIINPAGWLAWSGNSAPSTIFYAEYQNTGPGSSTKNRVKWKGVRTSLTQQQASGFTVGSFLAGNSWIPATAVPFNAADNSMASVEAFGQANPLDPDRLEARRRTRKRIAIIGFSTVALAVIVAVAIVSATHGSSKKSPVSIGAGDGTRSFSTSLKAVCDKTVYPDSCFTSLSPMMSRSQPFDPLKLFHYAVRVAMEETSKAAQHFSGLGSGVRMDDTFLSAMDSCGKLLGLALDLFNDSAAVAPGDLTSGEALDNLKTWLSAVITYHDTCLDGFETASAELRAKISAYLRNSTQFTSNSLAILTQIANVVGSIKLRRRLLEFSDGSGLPGYWLSSKDRRLLQSSDPRSSANVVVAKDGSGKYKTINAALKEVPEKSNKRFVIYVKKGFYNENVRVAKNMWNVMVVGDGKDATTVSGSLNAVDGTPTFETATFAVFGRGFIARDMGFRNTAGATKHQAVAMMASADQVVFYRCLFDAFQDTLYLHSQRQFYRDCDIYGTVDFIFGNAVAVLQACSILPRVPMTGQQDTITAQGKTDPNQNTGISIHACSVRPFGNLSSVRVYLGRPWKPYSTTVFMRSTLSAVINPAGWLPWSGDSAPSTIYYGEHRNVGPGARTKNRVKWKGLRTSLTQQQANGFTVGSFISGNSWQPATGVRYFAGLELKKKKKTKISDPVIGPLRVRLQQQSELAVVRLREQHLTAEGWFRGSFSPLFARAFLLNVGGDEHRQLNSWREV</sequence>
<feature type="transmembrane region" description="Helical" evidence="12">
    <location>
        <begin position="23"/>
        <end position="44"/>
    </location>
</feature>
<evidence type="ECO:0000313" key="15">
    <source>
        <dbReference type="Proteomes" id="UP000652761"/>
    </source>
</evidence>
<dbReference type="GO" id="GO:0004857">
    <property type="term" value="F:enzyme inhibitor activity"/>
    <property type="evidence" value="ECO:0007669"/>
    <property type="project" value="InterPro"/>
</dbReference>
<keyword evidence="5" id="KW-0378">Hydrolase</keyword>
<keyword evidence="12" id="KW-0472">Membrane</keyword>
<evidence type="ECO:0000256" key="7">
    <source>
        <dbReference type="ARBA" id="ARBA00023157"/>
    </source>
</evidence>
<dbReference type="PANTHER" id="PTHR31707">
    <property type="entry name" value="PECTINESTERASE"/>
    <property type="match status" value="1"/>
</dbReference>
<dbReference type="GO" id="GO:0042545">
    <property type="term" value="P:cell wall modification"/>
    <property type="evidence" value="ECO:0007669"/>
    <property type="project" value="InterPro"/>
</dbReference>
<dbReference type="UniPathway" id="UPA00545">
    <property type="reaction ID" value="UER00823"/>
</dbReference>
<feature type="domain" description="Pectinesterase inhibitor" evidence="13">
    <location>
        <begin position="638"/>
        <end position="791"/>
    </location>
</feature>
<dbReference type="EMBL" id="NMUH01006750">
    <property type="protein sequence ID" value="MQM15925.1"/>
    <property type="molecule type" value="Genomic_DNA"/>
</dbReference>
<feature type="transmembrane region" description="Helical" evidence="12">
    <location>
        <begin position="597"/>
        <end position="618"/>
    </location>
</feature>
<dbReference type="Gene3D" id="1.20.140.40">
    <property type="entry name" value="Invertase/pectin methylesterase inhibitor family protein"/>
    <property type="match status" value="2"/>
</dbReference>
<dbReference type="InterPro" id="IPR011050">
    <property type="entry name" value="Pectin_lyase_fold/virulence"/>
</dbReference>
<evidence type="ECO:0000256" key="11">
    <source>
        <dbReference type="PROSITE-ProRule" id="PRU10040"/>
    </source>
</evidence>
<comment type="catalytic activity">
    <reaction evidence="9">
        <text>[(1-&gt;4)-alpha-D-galacturonosyl methyl ester](n) + n H2O = [(1-&gt;4)-alpha-D-galacturonosyl](n) + n methanol + n H(+)</text>
        <dbReference type="Rhea" id="RHEA:22380"/>
        <dbReference type="Rhea" id="RHEA-COMP:14570"/>
        <dbReference type="Rhea" id="RHEA-COMP:14573"/>
        <dbReference type="ChEBI" id="CHEBI:15377"/>
        <dbReference type="ChEBI" id="CHEBI:15378"/>
        <dbReference type="ChEBI" id="CHEBI:17790"/>
        <dbReference type="ChEBI" id="CHEBI:140522"/>
        <dbReference type="ChEBI" id="CHEBI:140523"/>
        <dbReference type="EC" id="3.1.1.11"/>
    </reaction>
</comment>
<protein>
    <recommendedName>
        <fullName evidence="4">pectinesterase</fullName>
        <ecNumber evidence="4">3.1.1.11</ecNumber>
    </recommendedName>
</protein>
<dbReference type="FunFam" id="1.20.140.40:FF:000001">
    <property type="entry name" value="Pectinesterase"/>
    <property type="match status" value="2"/>
</dbReference>
<dbReference type="NCBIfam" id="TIGR01614">
    <property type="entry name" value="PME_inhib"/>
    <property type="match status" value="2"/>
</dbReference>
<evidence type="ECO:0000313" key="14">
    <source>
        <dbReference type="EMBL" id="MQM15925.1"/>
    </source>
</evidence>
<organism evidence="14 15">
    <name type="scientific">Colocasia esculenta</name>
    <name type="common">Wild taro</name>
    <name type="synonym">Arum esculentum</name>
    <dbReference type="NCBI Taxonomy" id="4460"/>
    <lineage>
        <taxon>Eukaryota</taxon>
        <taxon>Viridiplantae</taxon>
        <taxon>Streptophyta</taxon>
        <taxon>Embryophyta</taxon>
        <taxon>Tracheophyta</taxon>
        <taxon>Spermatophyta</taxon>
        <taxon>Magnoliopsida</taxon>
        <taxon>Liliopsida</taxon>
        <taxon>Araceae</taxon>
        <taxon>Aroideae</taxon>
        <taxon>Colocasieae</taxon>
        <taxon>Colocasia</taxon>
    </lineage>
</organism>
<dbReference type="GO" id="GO:0045490">
    <property type="term" value="P:pectin catabolic process"/>
    <property type="evidence" value="ECO:0007669"/>
    <property type="project" value="UniProtKB-UniPathway"/>
</dbReference>
<dbReference type="PROSITE" id="PS00800">
    <property type="entry name" value="PECTINESTERASE_1"/>
    <property type="match status" value="1"/>
</dbReference>
<dbReference type="SMART" id="SM00856">
    <property type="entry name" value="PMEI"/>
    <property type="match status" value="2"/>
</dbReference>
<dbReference type="InterPro" id="IPR018040">
    <property type="entry name" value="Pectinesterase_Tyr_AS"/>
</dbReference>
<feature type="active site" evidence="11">
    <location>
        <position position="409"/>
    </location>
</feature>
<dbReference type="InterPro" id="IPR035513">
    <property type="entry name" value="Invertase/methylesterase_inhib"/>
</dbReference>
<evidence type="ECO:0000256" key="8">
    <source>
        <dbReference type="ARBA" id="ARBA00023180"/>
    </source>
</evidence>
<keyword evidence="12" id="KW-0812">Transmembrane</keyword>
<dbReference type="Proteomes" id="UP000652761">
    <property type="component" value="Unassembled WGS sequence"/>
</dbReference>
<keyword evidence="15" id="KW-1185">Reference proteome</keyword>
<evidence type="ECO:0000259" key="13">
    <source>
        <dbReference type="SMART" id="SM00856"/>
    </source>
</evidence>
<evidence type="ECO:0000256" key="3">
    <source>
        <dbReference type="ARBA" id="ARBA00007786"/>
    </source>
</evidence>
<reference evidence="14" key="1">
    <citation type="submission" date="2017-07" db="EMBL/GenBank/DDBJ databases">
        <title>Taro Niue Genome Assembly and Annotation.</title>
        <authorList>
            <person name="Atibalentja N."/>
            <person name="Keating K."/>
            <person name="Fields C.J."/>
        </authorList>
    </citation>
    <scope>NUCLEOTIDE SEQUENCE</scope>
    <source>
        <strain evidence="14">Niue_2</strain>
        <tissue evidence="14">Leaf</tissue>
    </source>
</reference>
<dbReference type="Pfam" id="PF01095">
    <property type="entry name" value="Pectinesterase"/>
    <property type="match status" value="2"/>
</dbReference>
<dbReference type="EC" id="3.1.1.11" evidence="4"/>
<dbReference type="InterPro" id="IPR000070">
    <property type="entry name" value="Pectinesterase_cat"/>
</dbReference>
<dbReference type="SUPFAM" id="SSF51126">
    <property type="entry name" value="Pectin lyase-like"/>
    <property type="match status" value="2"/>
</dbReference>
<feature type="active site" evidence="11">
    <location>
        <position position="989"/>
    </location>
</feature>
<dbReference type="Pfam" id="PF04043">
    <property type="entry name" value="PMEI"/>
    <property type="match status" value="2"/>
</dbReference>
<evidence type="ECO:0000256" key="2">
    <source>
        <dbReference type="ARBA" id="ARBA00006027"/>
    </source>
</evidence>
<dbReference type="CDD" id="cd15798">
    <property type="entry name" value="PMEI-like_3"/>
    <property type="match status" value="2"/>
</dbReference>
<evidence type="ECO:0000256" key="9">
    <source>
        <dbReference type="ARBA" id="ARBA00047928"/>
    </source>
</evidence>